<keyword evidence="1" id="KW-0722">Serine protease inhibitor</keyword>
<evidence type="ECO:0000313" key="5">
    <source>
        <dbReference type="Proteomes" id="UP001608902"/>
    </source>
</evidence>
<protein>
    <recommendedName>
        <fullName evidence="3">TIL domain-containing protein</fullName>
    </recommendedName>
</protein>
<feature type="domain" description="TIL" evidence="3">
    <location>
        <begin position="29"/>
        <end position="83"/>
    </location>
</feature>
<keyword evidence="1" id="KW-0646">Protease inhibitor</keyword>
<reference evidence="4 5" key="1">
    <citation type="submission" date="2024-08" db="EMBL/GenBank/DDBJ databases">
        <title>Gnathostoma spinigerum genome.</title>
        <authorList>
            <person name="Gonzalez-Bertolin B."/>
            <person name="Monzon S."/>
            <person name="Zaballos A."/>
            <person name="Jimenez P."/>
            <person name="Dekumyoy P."/>
            <person name="Varona S."/>
            <person name="Cuesta I."/>
            <person name="Sumanam S."/>
            <person name="Adisakwattana P."/>
            <person name="Gasser R.B."/>
            <person name="Hernandez-Gonzalez A."/>
            <person name="Young N.D."/>
            <person name="Perteguer M.J."/>
        </authorList>
    </citation>
    <scope>NUCLEOTIDE SEQUENCE [LARGE SCALE GENOMIC DNA]</scope>
    <source>
        <strain evidence="4">AL3</strain>
        <tissue evidence="4">Liver</tissue>
    </source>
</reference>
<sequence>MNRFSILVLAACFLVCSCKWSEFQLPEECTENEMHGNCVTPCEETCYLSDKRPCTKNCFHKCLCKPGYVRRIQYGECIRREDCPPREPDLGCPTKS</sequence>
<organism evidence="4 5">
    <name type="scientific">Gnathostoma spinigerum</name>
    <dbReference type="NCBI Taxonomy" id="75299"/>
    <lineage>
        <taxon>Eukaryota</taxon>
        <taxon>Metazoa</taxon>
        <taxon>Ecdysozoa</taxon>
        <taxon>Nematoda</taxon>
        <taxon>Chromadorea</taxon>
        <taxon>Rhabditida</taxon>
        <taxon>Spirurina</taxon>
        <taxon>Gnathostomatomorpha</taxon>
        <taxon>Gnathostomatoidea</taxon>
        <taxon>Gnathostomatidae</taxon>
        <taxon>Gnathostoma</taxon>
    </lineage>
</organism>
<dbReference type="InterPro" id="IPR002919">
    <property type="entry name" value="TIL_dom"/>
</dbReference>
<evidence type="ECO:0000259" key="3">
    <source>
        <dbReference type="Pfam" id="PF01826"/>
    </source>
</evidence>
<dbReference type="Pfam" id="PF01826">
    <property type="entry name" value="TIL"/>
    <property type="match status" value="1"/>
</dbReference>
<dbReference type="AlphaFoldDB" id="A0ABD6EJE5"/>
<dbReference type="CDD" id="cd19941">
    <property type="entry name" value="TIL"/>
    <property type="match status" value="1"/>
</dbReference>
<proteinExistence type="predicted"/>
<feature type="chain" id="PRO_5044797982" description="TIL domain-containing protein" evidence="2">
    <location>
        <begin position="19"/>
        <end position="96"/>
    </location>
</feature>
<dbReference type="SUPFAM" id="SSF57567">
    <property type="entry name" value="Serine protease inhibitors"/>
    <property type="match status" value="1"/>
</dbReference>
<dbReference type="GO" id="GO:0004867">
    <property type="term" value="F:serine-type endopeptidase inhibitor activity"/>
    <property type="evidence" value="ECO:0007669"/>
    <property type="project" value="UniProtKB-KW"/>
</dbReference>
<feature type="signal peptide" evidence="2">
    <location>
        <begin position="1"/>
        <end position="18"/>
    </location>
</feature>
<dbReference type="EMBL" id="JBGFUD010005043">
    <property type="protein sequence ID" value="MFH4980084.1"/>
    <property type="molecule type" value="Genomic_DNA"/>
</dbReference>
<gene>
    <name evidence="4" type="ORF">AB6A40_006793</name>
</gene>
<keyword evidence="2" id="KW-0732">Signal</keyword>
<evidence type="ECO:0000256" key="2">
    <source>
        <dbReference type="SAM" id="SignalP"/>
    </source>
</evidence>
<evidence type="ECO:0000256" key="1">
    <source>
        <dbReference type="ARBA" id="ARBA00022900"/>
    </source>
</evidence>
<keyword evidence="5" id="KW-1185">Reference proteome</keyword>
<accession>A0ABD6EJE5</accession>
<dbReference type="Proteomes" id="UP001608902">
    <property type="component" value="Unassembled WGS sequence"/>
</dbReference>
<dbReference type="PROSITE" id="PS51257">
    <property type="entry name" value="PROKAR_LIPOPROTEIN"/>
    <property type="match status" value="1"/>
</dbReference>
<dbReference type="Gene3D" id="2.10.25.10">
    <property type="entry name" value="Laminin"/>
    <property type="match status" value="1"/>
</dbReference>
<dbReference type="InterPro" id="IPR036084">
    <property type="entry name" value="Ser_inhib-like_sf"/>
</dbReference>
<evidence type="ECO:0000313" key="4">
    <source>
        <dbReference type="EMBL" id="MFH4980084.1"/>
    </source>
</evidence>
<name>A0ABD6EJE5_9BILA</name>
<comment type="caution">
    <text evidence="4">The sequence shown here is derived from an EMBL/GenBank/DDBJ whole genome shotgun (WGS) entry which is preliminary data.</text>
</comment>